<dbReference type="Pfam" id="PF06245">
    <property type="entry name" value="DUF1015"/>
    <property type="match status" value="1"/>
</dbReference>
<dbReference type="PANTHER" id="PTHR36454">
    <property type="entry name" value="LMO2823 PROTEIN"/>
    <property type="match status" value="1"/>
</dbReference>
<evidence type="ECO:0000313" key="2">
    <source>
        <dbReference type="Proteomes" id="UP000008544"/>
    </source>
</evidence>
<dbReference type="PANTHER" id="PTHR36454:SF1">
    <property type="entry name" value="DUF1015 DOMAIN-CONTAINING PROTEIN"/>
    <property type="match status" value="1"/>
</dbReference>
<dbReference type="AlphaFoldDB" id="B1I588"/>
<dbReference type="RefSeq" id="WP_012302721.1">
    <property type="nucleotide sequence ID" value="NC_010424.1"/>
</dbReference>
<dbReference type="eggNOG" id="COG4198">
    <property type="taxonomic scope" value="Bacteria"/>
</dbReference>
<evidence type="ECO:0000313" key="1">
    <source>
        <dbReference type="EMBL" id="ACA60140.1"/>
    </source>
</evidence>
<dbReference type="OrthoDB" id="9781616at2"/>
<dbReference type="STRING" id="477974.Daud_1638"/>
<dbReference type="Proteomes" id="UP000008544">
    <property type="component" value="Chromosome"/>
</dbReference>
<name>B1I588_DESAP</name>
<keyword evidence="2" id="KW-1185">Reference proteome</keyword>
<protein>
    <submittedName>
        <fullName evidence="1">Uncharacterized conserved protein UCP033563</fullName>
    </submittedName>
</protein>
<proteinExistence type="predicted"/>
<reference evidence="2" key="1">
    <citation type="submission" date="2007-10" db="EMBL/GenBank/DDBJ databases">
        <title>Complete sequence of chromosome of Desulforudis audaxviator MP104C.</title>
        <authorList>
            <person name="Copeland A."/>
            <person name="Lucas S."/>
            <person name="Lapidus A."/>
            <person name="Barry K."/>
            <person name="Glavina del Rio T."/>
            <person name="Dalin E."/>
            <person name="Tice H."/>
            <person name="Bruce D."/>
            <person name="Pitluck S."/>
            <person name="Lowry S.R."/>
            <person name="Larimer F."/>
            <person name="Land M.L."/>
            <person name="Hauser L."/>
            <person name="Kyrpides N."/>
            <person name="Ivanova N.N."/>
            <person name="Richardson P."/>
        </authorList>
    </citation>
    <scope>NUCLEOTIDE SEQUENCE [LARGE SCALE GENOMIC DNA]</scope>
    <source>
        <strain evidence="2">MP104C</strain>
    </source>
</reference>
<organism evidence="1 2">
    <name type="scientific">Desulforudis audaxviator (strain MP104C)</name>
    <dbReference type="NCBI Taxonomy" id="477974"/>
    <lineage>
        <taxon>Bacteria</taxon>
        <taxon>Bacillati</taxon>
        <taxon>Bacillota</taxon>
        <taxon>Clostridia</taxon>
        <taxon>Thermoanaerobacterales</taxon>
        <taxon>Candidatus Desulforudaceae</taxon>
        <taxon>Candidatus Desulforudis</taxon>
    </lineage>
</organism>
<dbReference type="PIRSF" id="PIRSF033563">
    <property type="entry name" value="UCP033563"/>
    <property type="match status" value="1"/>
</dbReference>
<sequence length="427" mass="48604">MARILPIRGLRYNPAVVEDLSLVVTPPYDVIDEEAQNRYYERHPHNIIRLEYNRIHPGDTAADNRYTRAAATFRQWRREGVLVREKQPALYLYEQEFSLRGRTLTRRGFFCALYLEPYSTGTVRPHEETMAGAKQDRLNLLRACRANFSPIFGLYAEKELTAVQTLVEAAAPEPAVDFRDEQGQTHRLWPVSDPRAINKVLFILEQYPVFLADGHHRYETALAYRDEISAPGLHNSVLIVLVSLYDPGLVILPTHRLVKSPRGLEAAALLAALETHFEVHPVETADFRAFMTDLEGRPRYTFGLYTGAGRLHFVTLKPELDLELLMPADRSSNWRRLEVSVLHHLILEKLLGIGGAERAHGDYLKYTREEEGALSRVDAGEYDFAFFLNPPGVEELVAVAEDGERMPQKSTYFYPKLSAGLVLNAFD</sequence>
<accession>B1I588</accession>
<reference evidence="1 2" key="2">
    <citation type="journal article" date="2008" name="Science">
        <title>Environmental genomics reveals a single-species ecosystem deep within Earth.</title>
        <authorList>
            <person name="Chivian D."/>
            <person name="Brodie E.L."/>
            <person name="Alm E.J."/>
            <person name="Culley D.E."/>
            <person name="Dehal P.S."/>
            <person name="Desantis T.Z."/>
            <person name="Gihring T.M."/>
            <person name="Lapidus A."/>
            <person name="Lin L.H."/>
            <person name="Lowry S.R."/>
            <person name="Moser D.P."/>
            <person name="Richardson P.M."/>
            <person name="Southam G."/>
            <person name="Wanger G."/>
            <person name="Pratt L.M."/>
            <person name="Andersen G.L."/>
            <person name="Hazen T.C."/>
            <person name="Brockman F.J."/>
            <person name="Arkin A.P."/>
            <person name="Onstott T.C."/>
        </authorList>
    </citation>
    <scope>NUCLEOTIDE SEQUENCE [LARGE SCALE GENOMIC DNA]</scope>
    <source>
        <strain evidence="1 2">MP104C</strain>
    </source>
</reference>
<dbReference type="EMBL" id="CP000860">
    <property type="protein sequence ID" value="ACA60140.1"/>
    <property type="molecule type" value="Genomic_DNA"/>
</dbReference>
<gene>
    <name evidence="1" type="ordered locus">Daud_1638</name>
</gene>
<dbReference type="HOGENOM" id="CLU_031277_2_0_9"/>
<dbReference type="KEGG" id="dau:Daud_1638"/>
<dbReference type="InterPro" id="IPR008323">
    <property type="entry name" value="UCP033563"/>
</dbReference>